<dbReference type="Proteomes" id="UP000054422">
    <property type="component" value="Unassembled WGS sequence"/>
</dbReference>
<comment type="caution">
    <text evidence="4">The sequence shown here is derived from an EMBL/GenBank/DDBJ whole genome shotgun (WGS) entry which is preliminary data.</text>
</comment>
<evidence type="ECO:0000259" key="3">
    <source>
        <dbReference type="Pfam" id="PF13649"/>
    </source>
</evidence>
<dbReference type="GO" id="GO:0032259">
    <property type="term" value="P:methylation"/>
    <property type="evidence" value="ECO:0007669"/>
    <property type="project" value="UniProtKB-KW"/>
</dbReference>
<dbReference type="Gene3D" id="3.40.50.150">
    <property type="entry name" value="Vaccinia Virus protein VP39"/>
    <property type="match status" value="1"/>
</dbReference>
<evidence type="ECO:0000256" key="2">
    <source>
        <dbReference type="ARBA" id="ARBA00022679"/>
    </source>
</evidence>
<dbReference type="PANTHER" id="PTHR43861">
    <property type="entry name" value="TRANS-ACONITATE 2-METHYLTRANSFERASE-RELATED"/>
    <property type="match status" value="1"/>
</dbReference>
<dbReference type="InterPro" id="IPR029063">
    <property type="entry name" value="SAM-dependent_MTases_sf"/>
</dbReference>
<keyword evidence="5" id="KW-1185">Reference proteome</keyword>
<keyword evidence="2 4" id="KW-0808">Transferase</keyword>
<dbReference type="OrthoDB" id="9760689at2"/>
<feature type="domain" description="Methyltransferase" evidence="3">
    <location>
        <begin position="37"/>
        <end position="130"/>
    </location>
</feature>
<name>A0A0A2T6M6_9GAMM</name>
<protein>
    <submittedName>
        <fullName evidence="4">Methyltransferase</fullName>
    </submittedName>
</protein>
<evidence type="ECO:0000256" key="1">
    <source>
        <dbReference type="ARBA" id="ARBA00022603"/>
    </source>
</evidence>
<evidence type="ECO:0000313" key="5">
    <source>
        <dbReference type="Proteomes" id="UP000054422"/>
    </source>
</evidence>
<dbReference type="SUPFAM" id="SSF53335">
    <property type="entry name" value="S-adenosyl-L-methionine-dependent methyltransferases"/>
    <property type="match status" value="1"/>
</dbReference>
<sequence>MLEHEWPANDYAIGSYIQATVAEEYLPFLKLNPSDKVLDIGCGNGAFTKKILARVPYGSVLGIDASENMLHLAKEAIKEYPNFSVQKDDVLTMKFDSQFDYVVSFWCLQWACADIKQAFTNIIKALKPRGKFLTLFPAGDDPFIMSYYALKKSGQLAALHDFKPPIDYANLDNLNKKLESLACKDLQVNLYKQSITLPSLDVFRKFVNGIAFYQGQLPNEEIKQLNEAMVQYYDNECQTKFRGEYQFNFTIYLVTGEK</sequence>
<proteinExistence type="predicted"/>
<gene>
    <name evidence="4" type="ORF">EP47_04640</name>
</gene>
<dbReference type="AlphaFoldDB" id="A0A0A2T6M6"/>
<dbReference type="STRING" id="1498499.EP47_04640"/>
<accession>A0A0A2T6M6</accession>
<dbReference type="RefSeq" id="WP_035889832.1">
    <property type="nucleotide sequence ID" value="NZ_JNCF01000026.1"/>
</dbReference>
<dbReference type="InterPro" id="IPR041698">
    <property type="entry name" value="Methyltransf_25"/>
</dbReference>
<dbReference type="PANTHER" id="PTHR43861:SF1">
    <property type="entry name" value="TRANS-ACONITATE 2-METHYLTRANSFERASE"/>
    <property type="match status" value="1"/>
</dbReference>
<evidence type="ECO:0000313" key="4">
    <source>
        <dbReference type="EMBL" id="KGP63083.1"/>
    </source>
</evidence>
<organism evidence="4 5">
    <name type="scientific">Legionella norrlandica</name>
    <dbReference type="NCBI Taxonomy" id="1498499"/>
    <lineage>
        <taxon>Bacteria</taxon>
        <taxon>Pseudomonadati</taxon>
        <taxon>Pseudomonadota</taxon>
        <taxon>Gammaproteobacteria</taxon>
        <taxon>Legionellales</taxon>
        <taxon>Legionellaceae</taxon>
        <taxon>Legionella</taxon>
    </lineage>
</organism>
<dbReference type="GO" id="GO:0008168">
    <property type="term" value="F:methyltransferase activity"/>
    <property type="evidence" value="ECO:0007669"/>
    <property type="project" value="UniProtKB-KW"/>
</dbReference>
<reference evidence="4 5" key="1">
    <citation type="submission" date="2014-05" db="EMBL/GenBank/DDBJ databases">
        <authorList>
            <person name="Rizzardi K."/>
            <person name="Winiecka-Krusnell J."/>
            <person name="Ramliden M."/>
            <person name="Alm E."/>
            <person name="Andersson S."/>
            <person name="Byfors S."/>
        </authorList>
    </citation>
    <scope>NUCLEOTIDE SEQUENCE [LARGE SCALE GENOMIC DNA]</scope>
    <source>
        <strain evidence="4 5">LEGN</strain>
    </source>
</reference>
<dbReference type="EMBL" id="JNCF01000026">
    <property type="protein sequence ID" value="KGP63083.1"/>
    <property type="molecule type" value="Genomic_DNA"/>
</dbReference>
<dbReference type="CDD" id="cd02440">
    <property type="entry name" value="AdoMet_MTases"/>
    <property type="match status" value="1"/>
</dbReference>
<dbReference type="Pfam" id="PF13649">
    <property type="entry name" value="Methyltransf_25"/>
    <property type="match status" value="1"/>
</dbReference>
<keyword evidence="1 4" id="KW-0489">Methyltransferase</keyword>